<dbReference type="InterPro" id="IPR014549">
    <property type="entry name" value="FlgO"/>
</dbReference>
<accession>A0A3L8Q1Q4</accession>
<dbReference type="InterPro" id="IPR041215">
    <property type="entry name" value="FlgO_dom"/>
</dbReference>
<evidence type="ECO:0000313" key="3">
    <source>
        <dbReference type="Proteomes" id="UP000281474"/>
    </source>
</evidence>
<dbReference type="PIRSF" id="PIRSF028688">
    <property type="entry name" value="UCP_imp_028688"/>
    <property type="match status" value="1"/>
</dbReference>
<dbReference type="EMBL" id="QZEI01000001">
    <property type="protein sequence ID" value="RLV61586.1"/>
    <property type="molecule type" value="Genomic_DNA"/>
</dbReference>
<keyword evidence="3" id="KW-1185">Reference proteome</keyword>
<name>A0A3L8Q1Q4_9GAMM</name>
<protein>
    <recommendedName>
        <fullName evidence="1">FlgO domain-containing protein</fullName>
    </recommendedName>
</protein>
<evidence type="ECO:0000313" key="2">
    <source>
        <dbReference type="EMBL" id="RLV61586.1"/>
    </source>
</evidence>
<dbReference type="Proteomes" id="UP000281474">
    <property type="component" value="Unassembled WGS sequence"/>
</dbReference>
<organism evidence="2 3">
    <name type="scientific">Parashewanella curva</name>
    <dbReference type="NCBI Taxonomy" id="2338552"/>
    <lineage>
        <taxon>Bacteria</taxon>
        <taxon>Pseudomonadati</taxon>
        <taxon>Pseudomonadota</taxon>
        <taxon>Gammaproteobacteria</taxon>
        <taxon>Alteromonadales</taxon>
        <taxon>Shewanellaceae</taxon>
        <taxon>Parashewanella</taxon>
    </lineage>
</organism>
<gene>
    <name evidence="2" type="ORF">D5018_00255</name>
</gene>
<reference evidence="2 3" key="1">
    <citation type="submission" date="2018-09" db="EMBL/GenBank/DDBJ databases">
        <title>Phylogeny of the Shewanellaceae, and recommendation for two new genera, Pseudoshewanella and Parashewanella.</title>
        <authorList>
            <person name="Wang G."/>
        </authorList>
    </citation>
    <scope>NUCLEOTIDE SEQUENCE [LARGE SCALE GENOMIC DNA]</scope>
    <source>
        <strain evidence="2 3">C51</strain>
    </source>
</reference>
<feature type="domain" description="FlgO" evidence="1">
    <location>
        <begin position="61"/>
        <end position="182"/>
    </location>
</feature>
<dbReference type="PROSITE" id="PS51257">
    <property type="entry name" value="PROKAR_LIPOPROTEIN"/>
    <property type="match status" value="1"/>
</dbReference>
<evidence type="ECO:0000259" key="1">
    <source>
        <dbReference type="Pfam" id="PF17680"/>
    </source>
</evidence>
<sequence length="219" mass="24006">MPLPVKQGGRSAVKRILVTIGCVLLSACSYHVTITKDAHKQKVQELMMMPPSWAANVVLSLSNHHSALPKDVPLVVTTPVSANDFNERASFAAQIQQELMTTFSRAGYTVADPNVTDRLMIKSKGEFVLSRDWQELSGNLEIGLLVVTTYSLGLSDIKLNTRVINIENNQVIAAESSAIPVTELEQFLSPAEKVVEKNGMLYRNEATGMEPVSDKQVKP</sequence>
<proteinExistence type="predicted"/>
<dbReference type="AlphaFoldDB" id="A0A3L8Q1Q4"/>
<comment type="caution">
    <text evidence="2">The sequence shown here is derived from an EMBL/GenBank/DDBJ whole genome shotgun (WGS) entry which is preliminary data.</text>
</comment>
<dbReference type="Pfam" id="PF17680">
    <property type="entry name" value="FlgO"/>
    <property type="match status" value="1"/>
</dbReference>